<dbReference type="PANTHER" id="PTHR30204:SF94">
    <property type="entry name" value="HEAVY METAL-DEPENDENT TRANSCRIPTIONAL REGULATOR HI_0293-RELATED"/>
    <property type="match status" value="1"/>
</dbReference>
<dbReference type="GO" id="GO:0003677">
    <property type="term" value="F:DNA binding"/>
    <property type="evidence" value="ECO:0007669"/>
    <property type="project" value="UniProtKB-KW"/>
</dbReference>
<dbReference type="SMART" id="SM00422">
    <property type="entry name" value="HTH_MERR"/>
    <property type="match status" value="1"/>
</dbReference>
<dbReference type="RefSeq" id="WP_172358094.1">
    <property type="nucleotide sequence ID" value="NZ_CP053661.1"/>
</dbReference>
<dbReference type="InterPro" id="IPR015358">
    <property type="entry name" value="Tscrpt_reg_MerR_DNA-bd"/>
</dbReference>
<gene>
    <name evidence="6" type="ORF">HPC62_19150</name>
</gene>
<keyword evidence="1" id="KW-0805">Transcription regulation</keyword>
<evidence type="ECO:0000259" key="5">
    <source>
        <dbReference type="PROSITE" id="PS50937"/>
    </source>
</evidence>
<dbReference type="PRINTS" id="PR00040">
    <property type="entry name" value="HTHMERR"/>
</dbReference>
<organism evidence="6 7">
    <name type="scientific">Thermoleptolyngbya sichuanensis A183</name>
    <dbReference type="NCBI Taxonomy" id="2737172"/>
    <lineage>
        <taxon>Bacteria</taxon>
        <taxon>Bacillati</taxon>
        <taxon>Cyanobacteriota</taxon>
        <taxon>Cyanophyceae</taxon>
        <taxon>Oculatellales</taxon>
        <taxon>Oculatellaceae</taxon>
        <taxon>Thermoleptolyngbya</taxon>
        <taxon>Thermoleptolyngbya sichuanensis</taxon>
    </lineage>
</organism>
<keyword evidence="4" id="KW-0175">Coiled coil</keyword>
<keyword evidence="7" id="KW-1185">Reference proteome</keyword>
<dbReference type="SUPFAM" id="SSF46955">
    <property type="entry name" value="Putative DNA-binding domain"/>
    <property type="match status" value="1"/>
</dbReference>
<evidence type="ECO:0000313" key="7">
    <source>
        <dbReference type="Proteomes" id="UP000505210"/>
    </source>
</evidence>
<dbReference type="KEGG" id="theu:HPC62_19150"/>
<name>A0A6M8BNY0_9CYAN</name>
<dbReference type="EMBL" id="CP053661">
    <property type="protein sequence ID" value="QKD84025.1"/>
    <property type="molecule type" value="Genomic_DNA"/>
</dbReference>
<dbReference type="GO" id="GO:0003700">
    <property type="term" value="F:DNA-binding transcription factor activity"/>
    <property type="evidence" value="ECO:0007669"/>
    <property type="project" value="InterPro"/>
</dbReference>
<dbReference type="Proteomes" id="UP000505210">
    <property type="component" value="Chromosome"/>
</dbReference>
<dbReference type="PROSITE" id="PS50937">
    <property type="entry name" value="HTH_MERR_2"/>
    <property type="match status" value="1"/>
</dbReference>
<protein>
    <submittedName>
        <fullName evidence="6">Heavy metal-responsive transcriptional regulator</fullName>
    </submittedName>
</protein>
<dbReference type="CDD" id="cd04770">
    <property type="entry name" value="HTH_HMRTR"/>
    <property type="match status" value="1"/>
</dbReference>
<dbReference type="PANTHER" id="PTHR30204">
    <property type="entry name" value="REDOX-CYCLING DRUG-SENSING TRANSCRIPTIONAL ACTIVATOR SOXR"/>
    <property type="match status" value="1"/>
</dbReference>
<proteinExistence type="predicted"/>
<dbReference type="AlphaFoldDB" id="A0A6M8BNY0"/>
<dbReference type="Pfam" id="PF09278">
    <property type="entry name" value="MerR-DNA-bind"/>
    <property type="match status" value="1"/>
</dbReference>
<evidence type="ECO:0000256" key="2">
    <source>
        <dbReference type="ARBA" id="ARBA00023125"/>
    </source>
</evidence>
<dbReference type="Pfam" id="PF00376">
    <property type="entry name" value="MerR"/>
    <property type="match status" value="1"/>
</dbReference>
<accession>A0A6M8BNY0</accession>
<dbReference type="Gene3D" id="1.10.1660.10">
    <property type="match status" value="1"/>
</dbReference>
<dbReference type="InterPro" id="IPR000551">
    <property type="entry name" value="MerR-type_HTH_dom"/>
</dbReference>
<dbReference type="InterPro" id="IPR047057">
    <property type="entry name" value="MerR_fam"/>
</dbReference>
<evidence type="ECO:0000256" key="4">
    <source>
        <dbReference type="SAM" id="Coils"/>
    </source>
</evidence>
<feature type="domain" description="HTH merR-type" evidence="5">
    <location>
        <begin position="7"/>
        <end position="76"/>
    </location>
</feature>
<dbReference type="InterPro" id="IPR009061">
    <property type="entry name" value="DNA-bd_dom_put_sf"/>
</dbReference>
<sequence length="137" mass="15522">MLTREKTMRIGEVARVSGLPIKTIRYYNELGLLKISGRTEGGYRLFDPDVLGRLRFIKHAQSLGLSLMEIKEFLAVYDQGNLPCDHIREKLEDKLLEIEQQIQQLQILKQELGGLLSGWQAAPTASAETICPIIQRS</sequence>
<feature type="coiled-coil region" evidence="4">
    <location>
        <begin position="84"/>
        <end position="111"/>
    </location>
</feature>
<keyword evidence="2" id="KW-0238">DNA-binding</keyword>
<reference evidence="6 7" key="1">
    <citation type="submission" date="2020-05" db="EMBL/GenBank/DDBJ databases">
        <title>Complete genome sequence of of a novel Thermoleptolyngbya strain isolated from hot springs of Ganzi, Sichuan China.</title>
        <authorList>
            <person name="Tang J."/>
            <person name="Daroch M."/>
            <person name="Li L."/>
            <person name="Waleron K."/>
            <person name="Waleron M."/>
            <person name="Waleron M."/>
        </authorList>
    </citation>
    <scope>NUCLEOTIDE SEQUENCE [LARGE SCALE GENOMIC DNA]</scope>
    <source>
        <strain evidence="6 7">PKUAC-SCTA183</strain>
    </source>
</reference>
<evidence type="ECO:0000256" key="1">
    <source>
        <dbReference type="ARBA" id="ARBA00023015"/>
    </source>
</evidence>
<keyword evidence="3" id="KW-0804">Transcription</keyword>
<evidence type="ECO:0000313" key="6">
    <source>
        <dbReference type="EMBL" id="QKD84025.1"/>
    </source>
</evidence>
<evidence type="ECO:0000256" key="3">
    <source>
        <dbReference type="ARBA" id="ARBA00023163"/>
    </source>
</evidence>